<evidence type="ECO:0000256" key="1">
    <source>
        <dbReference type="SAM" id="Phobius"/>
    </source>
</evidence>
<evidence type="ECO:0000313" key="2">
    <source>
        <dbReference type="EMBL" id="SUZ49884.1"/>
    </source>
</evidence>
<proteinExistence type="predicted"/>
<organism evidence="2">
    <name type="scientific">marine metagenome</name>
    <dbReference type="NCBI Taxonomy" id="408172"/>
    <lineage>
        <taxon>unclassified sequences</taxon>
        <taxon>metagenomes</taxon>
        <taxon>ecological metagenomes</taxon>
    </lineage>
</organism>
<reference evidence="2" key="1">
    <citation type="submission" date="2018-05" db="EMBL/GenBank/DDBJ databases">
        <authorList>
            <person name="Lanie J.A."/>
            <person name="Ng W.-L."/>
            <person name="Kazmierczak K.M."/>
            <person name="Andrzejewski T.M."/>
            <person name="Davidsen T.M."/>
            <person name="Wayne K.J."/>
            <person name="Tettelin H."/>
            <person name="Glass J.I."/>
            <person name="Rusch D."/>
            <person name="Podicherti R."/>
            <person name="Tsui H.-C.T."/>
            <person name="Winkler M.E."/>
        </authorList>
    </citation>
    <scope>NUCLEOTIDE SEQUENCE</scope>
</reference>
<feature type="transmembrane region" description="Helical" evidence="1">
    <location>
        <begin position="89"/>
        <end position="107"/>
    </location>
</feature>
<keyword evidence="1" id="KW-0472">Membrane</keyword>
<accession>A0A381N733</accession>
<keyword evidence="1" id="KW-0812">Transmembrane</keyword>
<name>A0A381N733_9ZZZZ</name>
<protein>
    <submittedName>
        <fullName evidence="2">Uncharacterized protein</fullName>
    </submittedName>
</protein>
<keyword evidence="1" id="KW-1133">Transmembrane helix</keyword>
<dbReference type="EMBL" id="UINC01000141">
    <property type="protein sequence ID" value="SUZ49884.1"/>
    <property type="molecule type" value="Genomic_DNA"/>
</dbReference>
<sequence>MKFQGSLTAVAVFSFLMLSCLLVGESRADAWASAGGTGLRSGATYDDASGFSQTAGVALENRIAAAAFEVSQSPEEDRDSCDCEPRSPWNTVFLAGLGLLLLALIAWRSKNDGDETDDSSSEGDSL</sequence>
<gene>
    <name evidence="2" type="ORF">METZ01_LOCUS2738</name>
</gene>
<dbReference type="PROSITE" id="PS51257">
    <property type="entry name" value="PROKAR_LIPOPROTEIN"/>
    <property type="match status" value="1"/>
</dbReference>
<dbReference type="AlphaFoldDB" id="A0A381N733"/>